<reference evidence="1" key="1">
    <citation type="journal article" date="2021" name="IMA Fungus">
        <title>Genomic characterization of three marine fungi, including Emericellopsis atlantica sp. nov. with signatures of a generalist lifestyle and marine biomass degradation.</title>
        <authorList>
            <person name="Hagestad O.C."/>
            <person name="Hou L."/>
            <person name="Andersen J.H."/>
            <person name="Hansen E.H."/>
            <person name="Altermark B."/>
            <person name="Li C."/>
            <person name="Kuhnert E."/>
            <person name="Cox R.J."/>
            <person name="Crous P.W."/>
            <person name="Spatafora J.W."/>
            <person name="Lail K."/>
            <person name="Amirebrahimi M."/>
            <person name="Lipzen A."/>
            <person name="Pangilinan J."/>
            <person name="Andreopoulos W."/>
            <person name="Hayes R.D."/>
            <person name="Ng V."/>
            <person name="Grigoriev I.V."/>
            <person name="Jackson S.A."/>
            <person name="Sutton T.D.S."/>
            <person name="Dobson A.D.W."/>
            <person name="Rama T."/>
        </authorList>
    </citation>
    <scope>NUCLEOTIDE SEQUENCE</scope>
    <source>
        <strain evidence="1">TRa3180A</strain>
    </source>
</reference>
<evidence type="ECO:0000313" key="1">
    <source>
        <dbReference type="EMBL" id="KAG9239822.1"/>
    </source>
</evidence>
<gene>
    <name evidence="1" type="ORF">BJ878DRAFT_547010</name>
</gene>
<evidence type="ECO:0000313" key="2">
    <source>
        <dbReference type="Proteomes" id="UP000887226"/>
    </source>
</evidence>
<name>A0A9P7YUU8_9HELO</name>
<dbReference type="PANTHER" id="PTHR11362">
    <property type="entry name" value="PHOSPHATIDYLETHANOLAMINE-BINDING PROTEIN"/>
    <property type="match status" value="1"/>
</dbReference>
<accession>A0A9P7YUU8</accession>
<dbReference type="CDD" id="cd00866">
    <property type="entry name" value="PEBP_euk"/>
    <property type="match status" value="1"/>
</dbReference>
<dbReference type="Pfam" id="PF01161">
    <property type="entry name" value="PBP"/>
    <property type="match status" value="1"/>
</dbReference>
<dbReference type="InterPro" id="IPR008914">
    <property type="entry name" value="PEBP"/>
</dbReference>
<dbReference type="Gene3D" id="3.90.280.10">
    <property type="entry name" value="PEBP-like"/>
    <property type="match status" value="1"/>
</dbReference>
<sequence>MSSAFHFSELLSSLLEAKLQPGPLVPEGWKPLTELKISYGGKDVRLGNYLKTRETSEKPVVEFTLAGDEGDTYTLMLLDPDAPTPEDPKFAFWRHWVLAGLQSAPSPAKETKPALTAYLGPGAKDHVATPHRYIFLLFKEPAAFAKVENKDVGGEEFVDRRSFKADAFVEEHGLVLVGANWFMGVGDEFVEPIKLEIE</sequence>
<protein>
    <submittedName>
        <fullName evidence="1">Phosphatidylethanolamine-binding protein</fullName>
    </submittedName>
</protein>
<dbReference type="SUPFAM" id="SSF49777">
    <property type="entry name" value="PEBP-like"/>
    <property type="match status" value="1"/>
</dbReference>
<dbReference type="EMBL" id="MU254881">
    <property type="protein sequence ID" value="KAG9239822.1"/>
    <property type="molecule type" value="Genomic_DNA"/>
</dbReference>
<dbReference type="OrthoDB" id="2506647at2759"/>
<organism evidence="1 2">
    <name type="scientific">Calycina marina</name>
    <dbReference type="NCBI Taxonomy" id="1763456"/>
    <lineage>
        <taxon>Eukaryota</taxon>
        <taxon>Fungi</taxon>
        <taxon>Dikarya</taxon>
        <taxon>Ascomycota</taxon>
        <taxon>Pezizomycotina</taxon>
        <taxon>Leotiomycetes</taxon>
        <taxon>Helotiales</taxon>
        <taxon>Pezizellaceae</taxon>
        <taxon>Calycina</taxon>
    </lineage>
</organism>
<dbReference type="Proteomes" id="UP000887226">
    <property type="component" value="Unassembled WGS sequence"/>
</dbReference>
<proteinExistence type="predicted"/>
<dbReference type="GO" id="GO:0005543">
    <property type="term" value="F:phospholipid binding"/>
    <property type="evidence" value="ECO:0007669"/>
    <property type="project" value="TreeGrafter"/>
</dbReference>
<dbReference type="GO" id="GO:0030414">
    <property type="term" value="F:peptidase inhibitor activity"/>
    <property type="evidence" value="ECO:0007669"/>
    <property type="project" value="TreeGrafter"/>
</dbReference>
<dbReference type="InterPro" id="IPR035810">
    <property type="entry name" value="PEBP_euk"/>
</dbReference>
<dbReference type="GO" id="GO:0046578">
    <property type="term" value="P:regulation of Ras protein signal transduction"/>
    <property type="evidence" value="ECO:0007669"/>
    <property type="project" value="TreeGrafter"/>
</dbReference>
<dbReference type="AlphaFoldDB" id="A0A9P7YUU8"/>
<dbReference type="PANTHER" id="PTHR11362:SF85">
    <property type="entry name" value="INHIBITOR (TFS1), PUTATIVE (AFU_ORTHOLOGUE AFUA_4G08120)-RELATED"/>
    <property type="match status" value="1"/>
</dbReference>
<dbReference type="InterPro" id="IPR036610">
    <property type="entry name" value="PEBP-like_sf"/>
</dbReference>
<comment type="caution">
    <text evidence="1">The sequence shown here is derived from an EMBL/GenBank/DDBJ whole genome shotgun (WGS) entry which is preliminary data.</text>
</comment>
<dbReference type="GO" id="GO:0030162">
    <property type="term" value="P:regulation of proteolysis"/>
    <property type="evidence" value="ECO:0007669"/>
    <property type="project" value="TreeGrafter"/>
</dbReference>
<keyword evidence="2" id="KW-1185">Reference proteome</keyword>